<dbReference type="STRING" id="316057.RPD_3940"/>
<dbReference type="Pfam" id="PF02534">
    <property type="entry name" value="T4SS-DNA_transf"/>
    <property type="match status" value="1"/>
</dbReference>
<reference evidence="1 2" key="1">
    <citation type="submission" date="2006-03" db="EMBL/GenBank/DDBJ databases">
        <title>Complete sequence of Rhodopseudomonas palustris BisB5.</title>
        <authorList>
            <consortium name="US DOE Joint Genome Institute"/>
            <person name="Copeland A."/>
            <person name="Lucas S."/>
            <person name="Lapidus A."/>
            <person name="Barry K."/>
            <person name="Detter J.C."/>
            <person name="Glavina del Rio T."/>
            <person name="Hammon N."/>
            <person name="Israni S."/>
            <person name="Dalin E."/>
            <person name="Tice H."/>
            <person name="Pitluck S."/>
            <person name="Chain P."/>
            <person name="Malfatti S."/>
            <person name="Shin M."/>
            <person name="Vergez L."/>
            <person name="Schmutz J."/>
            <person name="Larimer F."/>
            <person name="Land M."/>
            <person name="Hauser L."/>
            <person name="Pelletier D.A."/>
            <person name="Kyrpides N."/>
            <person name="Lykidis A."/>
            <person name="Oda Y."/>
            <person name="Harwood C.S."/>
            <person name="Richardson P."/>
        </authorList>
    </citation>
    <scope>NUCLEOTIDE SEQUENCE [LARGE SCALE GENOMIC DNA]</scope>
    <source>
        <strain evidence="1 2">BisB5</strain>
    </source>
</reference>
<dbReference type="HOGENOM" id="CLU_1288052_0_0_5"/>
<sequence>MRQEGAGRTPRWEGCRCHAVHGTARFAERDDLNKAKLVRNRPPGEFPEGLMVGWWFEDMYDFAPIEYAGELHQLIVAGTGGGKFTTGIATTLLGSRLDDSTVVVVDPKGEIAQLAGPYFQKALAEKATVHLLDPWDLCGTGQTSVLNVIDQIDRSNPNHVDDARALADAMVIPSGGENTHWVLFAFKFGAEAQDGRHTSCWHKPHNKQVEQLPT</sequence>
<accession>Q131S8</accession>
<dbReference type="AlphaFoldDB" id="Q131S8"/>
<evidence type="ECO:0000313" key="1">
    <source>
        <dbReference type="EMBL" id="ABE41161.1"/>
    </source>
</evidence>
<proteinExistence type="predicted"/>
<dbReference type="InterPro" id="IPR027417">
    <property type="entry name" value="P-loop_NTPase"/>
</dbReference>
<evidence type="ECO:0000313" key="2">
    <source>
        <dbReference type="Proteomes" id="UP000001818"/>
    </source>
</evidence>
<dbReference type="Gene3D" id="3.40.50.300">
    <property type="entry name" value="P-loop containing nucleotide triphosphate hydrolases"/>
    <property type="match status" value="1"/>
</dbReference>
<protein>
    <submittedName>
        <fullName evidence="1">Type IV secretory pathway VirD4 components-like</fullName>
    </submittedName>
</protein>
<name>Q131S8_RHOPS</name>
<dbReference type="SUPFAM" id="SSF52540">
    <property type="entry name" value="P-loop containing nucleoside triphosphate hydrolases"/>
    <property type="match status" value="1"/>
</dbReference>
<dbReference type="EMBL" id="CP000283">
    <property type="protein sequence ID" value="ABE41161.1"/>
    <property type="molecule type" value="Genomic_DNA"/>
</dbReference>
<dbReference type="Proteomes" id="UP000001818">
    <property type="component" value="Chromosome"/>
</dbReference>
<dbReference type="InterPro" id="IPR003688">
    <property type="entry name" value="TraG/VirD4"/>
</dbReference>
<gene>
    <name evidence="1" type="ordered locus">RPD_3940</name>
</gene>
<organism evidence="1 2">
    <name type="scientific">Rhodopseudomonas palustris (strain BisB5)</name>
    <dbReference type="NCBI Taxonomy" id="316057"/>
    <lineage>
        <taxon>Bacteria</taxon>
        <taxon>Pseudomonadati</taxon>
        <taxon>Pseudomonadota</taxon>
        <taxon>Alphaproteobacteria</taxon>
        <taxon>Hyphomicrobiales</taxon>
        <taxon>Nitrobacteraceae</taxon>
        <taxon>Rhodopseudomonas</taxon>
    </lineage>
</organism>
<dbReference type="eggNOG" id="COG3505">
    <property type="taxonomic scope" value="Bacteria"/>
</dbReference>
<dbReference type="GO" id="GO:0016020">
    <property type="term" value="C:membrane"/>
    <property type="evidence" value="ECO:0007669"/>
    <property type="project" value="InterPro"/>
</dbReference>
<dbReference type="KEGG" id="rpd:RPD_3940"/>